<reference evidence="1" key="1">
    <citation type="submission" date="2021-06" db="EMBL/GenBank/DDBJ databases">
        <title>Elioraea tepida, sp. nov., a moderately thermophilic aerobic anoxygenic phototrophic bacterium isolated from an alkaline siliceous hot spring mat community in Yellowstone National Park, WY, USA.</title>
        <authorList>
            <person name="Saini M.K."/>
            <person name="Yoshida S."/>
            <person name="Sebastian A."/>
            <person name="Hirose S."/>
            <person name="Hara E."/>
            <person name="Tamaki H."/>
            <person name="Soulier N.T."/>
            <person name="Albert I."/>
            <person name="Hanada S."/>
            <person name="Bryant D.A."/>
            <person name="Tank M."/>
        </authorList>
    </citation>
    <scope>NUCLEOTIDE SEQUENCE</scope>
    <source>
        <strain evidence="1">MS-P2</strain>
    </source>
</reference>
<dbReference type="Proteomes" id="UP000694001">
    <property type="component" value="Chromosome"/>
</dbReference>
<dbReference type="AlphaFoldDB" id="A0A975YIZ1"/>
<sequence length="239" mass="25282">MRRFWTKAEAGPVEPGGFGVLLDGKPMRLPSGRMLAVGALALAEALAAEWQAAGGERGREFSLESLPLTRLVGTALDRIAPDPQQAVAAVARYGETDLLCYRADSPPALAARQQAAWQPLLDWAAFALDAPLRVTAGVVAVEQERRSLEALARAVAAHDPIELAALGEIVQSTGSLVLGLAVSHGRIGAHEAHDLATLDERFQAEEWGEDAEAEARLARIRADIEAAARLISFARAGAA</sequence>
<dbReference type="KEGG" id="elio:KO353_12315"/>
<accession>A0A975YIZ1</accession>
<dbReference type="EMBL" id="CP076448">
    <property type="protein sequence ID" value="QXM24056.1"/>
    <property type="molecule type" value="Genomic_DNA"/>
</dbReference>
<dbReference type="PANTHER" id="PTHR21013">
    <property type="entry name" value="ATP SYNTHASE MITOCHONDRIAL F1 COMPLEX ASSEMBLY FACTOR 2/ATP12 PROTEIN, MITOCHONDRIAL PRECURSOR"/>
    <property type="match status" value="1"/>
</dbReference>
<name>A0A975YIZ1_9PROT</name>
<dbReference type="RefSeq" id="WP_218285015.1">
    <property type="nucleotide sequence ID" value="NZ_CP076448.1"/>
</dbReference>
<dbReference type="Pfam" id="PF07542">
    <property type="entry name" value="ATP12"/>
    <property type="match status" value="1"/>
</dbReference>
<dbReference type="PANTHER" id="PTHR21013:SF10">
    <property type="entry name" value="ATP SYNTHASE MITOCHONDRIAL F1 COMPLEX ASSEMBLY FACTOR 2"/>
    <property type="match status" value="1"/>
</dbReference>
<proteinExistence type="predicted"/>
<dbReference type="GO" id="GO:0043461">
    <property type="term" value="P:proton-transporting ATP synthase complex assembly"/>
    <property type="evidence" value="ECO:0007669"/>
    <property type="project" value="InterPro"/>
</dbReference>
<gene>
    <name evidence="1" type="ORF">KO353_12315</name>
</gene>
<keyword evidence="2" id="KW-1185">Reference proteome</keyword>
<evidence type="ECO:0000313" key="1">
    <source>
        <dbReference type="EMBL" id="QXM24056.1"/>
    </source>
</evidence>
<protein>
    <submittedName>
        <fullName evidence="1">Chaperone, ATP12</fullName>
    </submittedName>
</protein>
<evidence type="ECO:0000313" key="2">
    <source>
        <dbReference type="Proteomes" id="UP000694001"/>
    </source>
</evidence>
<dbReference type="InterPro" id="IPR011419">
    <property type="entry name" value="ATP12_ATP_synth-F1-assembly"/>
</dbReference>
<organism evidence="1 2">
    <name type="scientific">Elioraea tepida</name>
    <dbReference type="NCBI Taxonomy" id="2843330"/>
    <lineage>
        <taxon>Bacteria</taxon>
        <taxon>Pseudomonadati</taxon>
        <taxon>Pseudomonadota</taxon>
        <taxon>Alphaproteobacteria</taxon>
        <taxon>Acetobacterales</taxon>
        <taxon>Elioraeaceae</taxon>
        <taxon>Elioraea</taxon>
    </lineage>
</organism>